<dbReference type="InterPro" id="IPR041657">
    <property type="entry name" value="HTH_17"/>
</dbReference>
<dbReference type="PANTHER" id="PTHR34585:SF22">
    <property type="entry name" value="HELIX-TURN-HELIX DOMAIN-CONTAINING PROTEIN"/>
    <property type="match status" value="1"/>
</dbReference>
<accession>A0A1G8NLU2</accession>
<evidence type="ECO:0000259" key="1">
    <source>
        <dbReference type="Pfam" id="PF12728"/>
    </source>
</evidence>
<evidence type="ECO:0000313" key="2">
    <source>
        <dbReference type="EMBL" id="SDI81174.1"/>
    </source>
</evidence>
<name>A0A1G8NLU2_9SPHI</name>
<proteinExistence type="predicted"/>
<dbReference type="PANTHER" id="PTHR34585">
    <property type="match status" value="1"/>
</dbReference>
<dbReference type="InterPro" id="IPR009061">
    <property type="entry name" value="DNA-bd_dom_put_sf"/>
</dbReference>
<dbReference type="STRING" id="551996.SAMN05192573_13422"/>
<keyword evidence="3" id="KW-1185">Reference proteome</keyword>
<dbReference type="Pfam" id="PF12728">
    <property type="entry name" value="HTH_17"/>
    <property type="match status" value="1"/>
</dbReference>
<dbReference type="SUPFAM" id="SSF46955">
    <property type="entry name" value="Putative DNA-binding domain"/>
    <property type="match status" value="1"/>
</dbReference>
<feature type="domain" description="Helix-turn-helix" evidence="1">
    <location>
        <begin position="36"/>
        <end position="84"/>
    </location>
</feature>
<sequence>MSVEIITKEDLQHFRLQLLNDINDLLNTKKDIQKEWLKGAEVRQLLKVSQGTLQNLRTGGRLSYSKIGGTYYYRHQDIIKLLENSREAFR</sequence>
<dbReference type="EMBL" id="FNCG01000034">
    <property type="protein sequence ID" value="SDI81174.1"/>
    <property type="molecule type" value="Genomic_DNA"/>
</dbReference>
<protein>
    <submittedName>
        <fullName evidence="2">Helix-turn-helix domain-containing protein</fullName>
    </submittedName>
</protein>
<evidence type="ECO:0000313" key="3">
    <source>
        <dbReference type="Proteomes" id="UP000199705"/>
    </source>
</evidence>
<dbReference type="RefSeq" id="WP_091176461.1">
    <property type="nucleotide sequence ID" value="NZ_FNCG01000034.1"/>
</dbReference>
<reference evidence="3" key="1">
    <citation type="submission" date="2016-10" db="EMBL/GenBank/DDBJ databases">
        <authorList>
            <person name="Varghese N."/>
            <person name="Submissions S."/>
        </authorList>
    </citation>
    <scope>NUCLEOTIDE SEQUENCE [LARGE SCALE GENOMIC DNA]</scope>
    <source>
        <strain evidence="3">Gh-67</strain>
    </source>
</reference>
<dbReference type="Proteomes" id="UP000199705">
    <property type="component" value="Unassembled WGS sequence"/>
</dbReference>
<dbReference type="AlphaFoldDB" id="A0A1G8NLU2"/>
<gene>
    <name evidence="2" type="ORF">SAMN05192573_13422</name>
</gene>
<organism evidence="2 3">
    <name type="scientific">Mucilaginibacter gossypii</name>
    <dbReference type="NCBI Taxonomy" id="551996"/>
    <lineage>
        <taxon>Bacteria</taxon>
        <taxon>Pseudomonadati</taxon>
        <taxon>Bacteroidota</taxon>
        <taxon>Sphingobacteriia</taxon>
        <taxon>Sphingobacteriales</taxon>
        <taxon>Sphingobacteriaceae</taxon>
        <taxon>Mucilaginibacter</taxon>
    </lineage>
</organism>